<gene>
    <name evidence="1" type="ORF">TNIN_89181</name>
</gene>
<protein>
    <submittedName>
        <fullName evidence="1">Uncharacterized protein</fullName>
    </submittedName>
</protein>
<dbReference type="EMBL" id="BMAV01003724">
    <property type="protein sequence ID" value="GFY43507.1"/>
    <property type="molecule type" value="Genomic_DNA"/>
</dbReference>
<accession>A0A8X6WY47</accession>
<name>A0A8X6WY47_9ARAC</name>
<organism evidence="1 2">
    <name type="scientific">Trichonephila inaurata madagascariensis</name>
    <dbReference type="NCBI Taxonomy" id="2747483"/>
    <lineage>
        <taxon>Eukaryota</taxon>
        <taxon>Metazoa</taxon>
        <taxon>Ecdysozoa</taxon>
        <taxon>Arthropoda</taxon>
        <taxon>Chelicerata</taxon>
        <taxon>Arachnida</taxon>
        <taxon>Araneae</taxon>
        <taxon>Araneomorphae</taxon>
        <taxon>Entelegynae</taxon>
        <taxon>Araneoidea</taxon>
        <taxon>Nephilidae</taxon>
        <taxon>Trichonephila</taxon>
        <taxon>Trichonephila inaurata</taxon>
    </lineage>
</organism>
<evidence type="ECO:0000313" key="1">
    <source>
        <dbReference type="EMBL" id="GFY43507.1"/>
    </source>
</evidence>
<keyword evidence="2" id="KW-1185">Reference proteome</keyword>
<reference evidence="1" key="1">
    <citation type="submission" date="2020-08" db="EMBL/GenBank/DDBJ databases">
        <title>Multicomponent nature underlies the extraordinary mechanical properties of spider dragline silk.</title>
        <authorList>
            <person name="Kono N."/>
            <person name="Nakamura H."/>
            <person name="Mori M."/>
            <person name="Yoshida Y."/>
            <person name="Ohtoshi R."/>
            <person name="Malay A.D."/>
            <person name="Moran D.A.P."/>
            <person name="Tomita M."/>
            <person name="Numata K."/>
            <person name="Arakawa K."/>
        </authorList>
    </citation>
    <scope>NUCLEOTIDE SEQUENCE</scope>
</reference>
<dbReference type="Proteomes" id="UP000886998">
    <property type="component" value="Unassembled WGS sequence"/>
</dbReference>
<proteinExistence type="predicted"/>
<sequence>MKSIHSASRHGHEKQRALREDAMQLGTESPPNAHAIHSIDAQCAQIKAIEKLIKIKELQIKYLQDLIEIETFDKDSTHAALIKEKANTELEYATKLGELKVLFPCPVKSCTHSKANGINSFRNKHKRPTESPILPATLILDKNAKKSNKNSKIDKPIKNPVRKTRQESKNAVDDIIPTKNSFASLVIQDAAEATDKNSESPMIEDNSEENQINEDVTVTPKIKPIMLRYKDNFNLILQDLNKKYPNSVNKLTGHRWQHLSNYPNRRRIAILSPFRIKKEETSSPHGFISAEFRKFFRDFPRIIDAGKAFKNAKTNEDCLDIFFGVLASEGKTSSSP</sequence>
<dbReference type="AlphaFoldDB" id="A0A8X6WY47"/>
<comment type="caution">
    <text evidence="1">The sequence shown here is derived from an EMBL/GenBank/DDBJ whole genome shotgun (WGS) entry which is preliminary data.</text>
</comment>
<evidence type="ECO:0000313" key="2">
    <source>
        <dbReference type="Proteomes" id="UP000886998"/>
    </source>
</evidence>